<reference evidence="1" key="1">
    <citation type="submission" date="2021-11" db="EMBL/GenBank/DDBJ databases">
        <title>Halomonas sp., isolated from a coastal aquaculture zone in Dongshan Bay.</title>
        <authorList>
            <person name="Lin W."/>
        </authorList>
    </citation>
    <scope>NUCLEOTIDE SEQUENCE</scope>
    <source>
        <strain evidence="1">Yzlin-01</strain>
    </source>
</reference>
<protein>
    <submittedName>
        <fullName evidence="1">Uncharacterized protein</fullName>
    </submittedName>
</protein>
<dbReference type="Pfam" id="PF20227">
    <property type="entry name" value="DUF6586"/>
    <property type="match status" value="1"/>
</dbReference>
<organism evidence="1 2">
    <name type="scientific">Halomonas dongshanensis</name>
    <dbReference type="NCBI Taxonomy" id="2890835"/>
    <lineage>
        <taxon>Bacteria</taxon>
        <taxon>Pseudomonadati</taxon>
        <taxon>Pseudomonadota</taxon>
        <taxon>Gammaproteobacteria</taxon>
        <taxon>Oceanospirillales</taxon>
        <taxon>Halomonadaceae</taxon>
        <taxon>Halomonas</taxon>
    </lineage>
</organism>
<accession>A0ABT2ECW7</accession>
<gene>
    <name evidence="1" type="ORF">LLY24_08815</name>
</gene>
<evidence type="ECO:0000313" key="2">
    <source>
        <dbReference type="Proteomes" id="UP001165542"/>
    </source>
</evidence>
<dbReference type="InterPro" id="IPR046493">
    <property type="entry name" value="DUF6586"/>
</dbReference>
<comment type="caution">
    <text evidence="1">The sequence shown here is derived from an EMBL/GenBank/DDBJ whole genome shotgun (WGS) entry which is preliminary data.</text>
</comment>
<keyword evidence="2" id="KW-1185">Reference proteome</keyword>
<sequence length="153" mass="17263">MTPRGRTNQLLYQAEVLLATPVGDDEHAPARRLALQEGALALFELALNSLLREVTEHARLPRHDWRLLLGVEGPALAELERLRDLARQESWLGWLIAQLERLHDIDGASERRAPVREQFIAVSASTSLEQTLLDQLAAAKRDIAALRETSFEW</sequence>
<dbReference type="Proteomes" id="UP001165542">
    <property type="component" value="Unassembled WGS sequence"/>
</dbReference>
<name>A0ABT2ECW7_9GAMM</name>
<evidence type="ECO:0000313" key="1">
    <source>
        <dbReference type="EMBL" id="MCS2609415.1"/>
    </source>
</evidence>
<dbReference type="RefSeq" id="WP_259035913.1">
    <property type="nucleotide sequence ID" value="NZ_JAJISC010000003.1"/>
</dbReference>
<dbReference type="EMBL" id="JAJISC010000003">
    <property type="protein sequence ID" value="MCS2609415.1"/>
    <property type="molecule type" value="Genomic_DNA"/>
</dbReference>
<proteinExistence type="predicted"/>